<dbReference type="EMBL" id="JBBPCO010000006">
    <property type="protein sequence ID" value="MEK8089580.1"/>
    <property type="molecule type" value="Genomic_DNA"/>
</dbReference>
<gene>
    <name evidence="1" type="ORF">WOB96_07350</name>
</gene>
<proteinExistence type="predicted"/>
<evidence type="ECO:0000313" key="2">
    <source>
        <dbReference type="Proteomes" id="UP001446205"/>
    </source>
</evidence>
<accession>A0ABU9DA75</accession>
<evidence type="ECO:0000313" key="1">
    <source>
        <dbReference type="EMBL" id="MEK8089580.1"/>
    </source>
</evidence>
<comment type="caution">
    <text evidence="1">The sequence shown here is derived from an EMBL/GenBank/DDBJ whole genome shotgun (WGS) entry which is preliminary data.</text>
</comment>
<organism evidence="1 2">
    <name type="scientific">Thermithiobacillus plumbiphilus</name>
    <dbReference type="NCBI Taxonomy" id="1729899"/>
    <lineage>
        <taxon>Bacteria</taxon>
        <taxon>Pseudomonadati</taxon>
        <taxon>Pseudomonadota</taxon>
        <taxon>Acidithiobacillia</taxon>
        <taxon>Acidithiobacillales</taxon>
        <taxon>Thermithiobacillaceae</taxon>
        <taxon>Thermithiobacillus</taxon>
    </lineage>
</organism>
<dbReference type="Proteomes" id="UP001446205">
    <property type="component" value="Unassembled WGS sequence"/>
</dbReference>
<dbReference type="RefSeq" id="WP_341370637.1">
    <property type="nucleotide sequence ID" value="NZ_JBBPCO010000006.1"/>
</dbReference>
<reference evidence="1 2" key="1">
    <citation type="submission" date="2024-04" db="EMBL/GenBank/DDBJ databases">
        <authorList>
            <person name="Abashina T."/>
            <person name="Shaikin A."/>
        </authorList>
    </citation>
    <scope>NUCLEOTIDE SEQUENCE [LARGE SCALE GENOMIC DNA]</scope>
    <source>
        <strain evidence="1 2">AAFK</strain>
    </source>
</reference>
<protein>
    <submittedName>
        <fullName evidence="1">Uncharacterized protein</fullName>
    </submittedName>
</protein>
<name>A0ABU9DA75_9PROT</name>
<keyword evidence="2" id="KW-1185">Reference proteome</keyword>
<sequence>MLLSDKAKKVFVFKETFPESAAKEHAEKKKMDAFGTLTKLKFWDKPKEEEIINTGVEKRFEPFWFVKARRRVEFRRSTKYSVPITNLDAKIINVNGEEYQPRDFPLRVITIDAVETCAKEIAHESFLDGMKDARKTRDHQEYLKRYRPEEVEKPEGEEFLKPEVRGAYLIQEVTSKIAKAVDADEIIADESEIESMHLYYRPVFAFEYTWSSKGKIGIVEVDGLSGEVFGNGQSFKKYMGKISDREVLFDIGAEALNTFVPGGGLAVKIISVATK</sequence>